<dbReference type="AlphaFoldDB" id="A0A0L0VU98"/>
<proteinExistence type="predicted"/>
<sequence length="127" mass="14975">MKQEFDKNPLYSDEKFDRNQPFLENVWGEARQDLIEALSWNTEGTLAPTKFWMYLPSHAYLMADTFKRPFKAELWPSPRVDPFWVHYVQPVATSWEDFIQANLEKGNQVLFPPVRRSSRINPIVDVG</sequence>
<organism evidence="1 2">
    <name type="scientific">Puccinia striiformis f. sp. tritici PST-78</name>
    <dbReference type="NCBI Taxonomy" id="1165861"/>
    <lineage>
        <taxon>Eukaryota</taxon>
        <taxon>Fungi</taxon>
        <taxon>Dikarya</taxon>
        <taxon>Basidiomycota</taxon>
        <taxon>Pucciniomycotina</taxon>
        <taxon>Pucciniomycetes</taxon>
        <taxon>Pucciniales</taxon>
        <taxon>Pucciniaceae</taxon>
        <taxon>Puccinia</taxon>
    </lineage>
</organism>
<accession>A0A0L0VU98</accession>
<comment type="caution">
    <text evidence="1">The sequence shown here is derived from an EMBL/GenBank/DDBJ whole genome shotgun (WGS) entry which is preliminary data.</text>
</comment>
<evidence type="ECO:0000313" key="2">
    <source>
        <dbReference type="Proteomes" id="UP000054564"/>
    </source>
</evidence>
<dbReference type="EMBL" id="AJIL01000020">
    <property type="protein sequence ID" value="KNF02859.1"/>
    <property type="molecule type" value="Genomic_DNA"/>
</dbReference>
<keyword evidence="2" id="KW-1185">Reference proteome</keyword>
<name>A0A0L0VU98_9BASI</name>
<gene>
    <name evidence="1" type="ORF">PSTG_03808</name>
</gene>
<protein>
    <submittedName>
        <fullName evidence="1">Uncharacterized protein</fullName>
    </submittedName>
</protein>
<evidence type="ECO:0000313" key="1">
    <source>
        <dbReference type="EMBL" id="KNF02859.1"/>
    </source>
</evidence>
<reference evidence="2" key="1">
    <citation type="submission" date="2014-03" db="EMBL/GenBank/DDBJ databases">
        <title>The Genome Sequence of Puccinia striiformis f. sp. tritici PST-78.</title>
        <authorList>
            <consortium name="The Broad Institute Genome Sequencing Platform"/>
            <person name="Cuomo C."/>
            <person name="Hulbert S."/>
            <person name="Chen X."/>
            <person name="Walker B."/>
            <person name="Young S.K."/>
            <person name="Zeng Q."/>
            <person name="Gargeya S."/>
            <person name="Fitzgerald M."/>
            <person name="Haas B."/>
            <person name="Abouelleil A."/>
            <person name="Alvarado L."/>
            <person name="Arachchi H.M."/>
            <person name="Berlin A.M."/>
            <person name="Chapman S.B."/>
            <person name="Goldberg J."/>
            <person name="Griggs A."/>
            <person name="Gujja S."/>
            <person name="Hansen M."/>
            <person name="Howarth C."/>
            <person name="Imamovic A."/>
            <person name="Larimer J."/>
            <person name="McCowan C."/>
            <person name="Montmayeur A."/>
            <person name="Murphy C."/>
            <person name="Neiman D."/>
            <person name="Pearson M."/>
            <person name="Priest M."/>
            <person name="Roberts A."/>
            <person name="Saif S."/>
            <person name="Shea T."/>
            <person name="Sisk P."/>
            <person name="Sykes S."/>
            <person name="Wortman J."/>
            <person name="Nusbaum C."/>
            <person name="Birren B."/>
        </authorList>
    </citation>
    <scope>NUCLEOTIDE SEQUENCE [LARGE SCALE GENOMIC DNA]</scope>
    <source>
        <strain evidence="2">race PST-78</strain>
    </source>
</reference>
<dbReference type="Proteomes" id="UP000054564">
    <property type="component" value="Unassembled WGS sequence"/>
</dbReference>